<evidence type="ECO:0000313" key="2">
    <source>
        <dbReference type="Proteomes" id="UP001418222"/>
    </source>
</evidence>
<dbReference type="AlphaFoldDB" id="A0AAP0B6Q5"/>
<dbReference type="EMBL" id="JBBWWQ010000014">
    <property type="protein sequence ID" value="KAK8930898.1"/>
    <property type="molecule type" value="Genomic_DNA"/>
</dbReference>
<evidence type="ECO:0000313" key="1">
    <source>
        <dbReference type="EMBL" id="KAK8930898.1"/>
    </source>
</evidence>
<proteinExistence type="predicted"/>
<sequence length="78" mass="8536">MFFKSDGCRSTKFLHSSRSIFPSLSVSASSNASSIIVSRSSSGSLILVSNIIATTICLTCIDKKPRECIIYNIYNNPR</sequence>
<gene>
    <name evidence="1" type="ORF">KSP39_PZI016192</name>
</gene>
<reference evidence="1 2" key="1">
    <citation type="journal article" date="2022" name="Nat. Plants">
        <title>Genomes of leafy and leafless Platanthera orchids illuminate the evolution of mycoheterotrophy.</title>
        <authorList>
            <person name="Li M.H."/>
            <person name="Liu K.W."/>
            <person name="Li Z."/>
            <person name="Lu H.C."/>
            <person name="Ye Q.L."/>
            <person name="Zhang D."/>
            <person name="Wang J.Y."/>
            <person name="Li Y.F."/>
            <person name="Zhong Z.M."/>
            <person name="Liu X."/>
            <person name="Yu X."/>
            <person name="Liu D.K."/>
            <person name="Tu X.D."/>
            <person name="Liu B."/>
            <person name="Hao Y."/>
            <person name="Liao X.Y."/>
            <person name="Jiang Y.T."/>
            <person name="Sun W.H."/>
            <person name="Chen J."/>
            <person name="Chen Y.Q."/>
            <person name="Ai Y."/>
            <person name="Zhai J.W."/>
            <person name="Wu S.S."/>
            <person name="Zhou Z."/>
            <person name="Hsiao Y.Y."/>
            <person name="Wu W.L."/>
            <person name="Chen Y.Y."/>
            <person name="Lin Y.F."/>
            <person name="Hsu J.L."/>
            <person name="Li C.Y."/>
            <person name="Wang Z.W."/>
            <person name="Zhao X."/>
            <person name="Zhong W.Y."/>
            <person name="Ma X.K."/>
            <person name="Ma L."/>
            <person name="Huang J."/>
            <person name="Chen G.Z."/>
            <person name="Huang M.Z."/>
            <person name="Huang L."/>
            <person name="Peng D.H."/>
            <person name="Luo Y.B."/>
            <person name="Zou S.Q."/>
            <person name="Chen S.P."/>
            <person name="Lan S."/>
            <person name="Tsai W.C."/>
            <person name="Van de Peer Y."/>
            <person name="Liu Z.J."/>
        </authorList>
    </citation>
    <scope>NUCLEOTIDE SEQUENCE [LARGE SCALE GENOMIC DNA]</scope>
    <source>
        <strain evidence="1">Lor287</strain>
    </source>
</reference>
<accession>A0AAP0B6Q5</accession>
<protein>
    <submittedName>
        <fullName evidence="1">Uncharacterized protein</fullName>
    </submittedName>
</protein>
<dbReference type="Proteomes" id="UP001418222">
    <property type="component" value="Unassembled WGS sequence"/>
</dbReference>
<comment type="caution">
    <text evidence="1">The sequence shown here is derived from an EMBL/GenBank/DDBJ whole genome shotgun (WGS) entry which is preliminary data.</text>
</comment>
<name>A0AAP0B6Q5_9ASPA</name>
<keyword evidence="2" id="KW-1185">Reference proteome</keyword>
<organism evidence="1 2">
    <name type="scientific">Platanthera zijinensis</name>
    <dbReference type="NCBI Taxonomy" id="2320716"/>
    <lineage>
        <taxon>Eukaryota</taxon>
        <taxon>Viridiplantae</taxon>
        <taxon>Streptophyta</taxon>
        <taxon>Embryophyta</taxon>
        <taxon>Tracheophyta</taxon>
        <taxon>Spermatophyta</taxon>
        <taxon>Magnoliopsida</taxon>
        <taxon>Liliopsida</taxon>
        <taxon>Asparagales</taxon>
        <taxon>Orchidaceae</taxon>
        <taxon>Orchidoideae</taxon>
        <taxon>Orchideae</taxon>
        <taxon>Orchidinae</taxon>
        <taxon>Platanthera</taxon>
    </lineage>
</organism>